<protein>
    <submittedName>
        <fullName evidence="1">Uncharacterized protein</fullName>
    </submittedName>
</protein>
<proteinExistence type="predicted"/>
<reference evidence="1 2" key="1">
    <citation type="submission" date="2020-08" db="EMBL/GenBank/DDBJ databases">
        <title>Genomic Encyclopedia of Type Strains, Phase IV (KMG-IV): sequencing the most valuable type-strain genomes for metagenomic binning, comparative biology and taxonomic classification.</title>
        <authorList>
            <person name="Goeker M."/>
        </authorList>
    </citation>
    <scope>NUCLEOTIDE SEQUENCE [LARGE SCALE GENOMIC DNA]</scope>
    <source>
        <strain evidence="1 2">DSM 27471</strain>
    </source>
</reference>
<keyword evidence="2" id="KW-1185">Reference proteome</keyword>
<gene>
    <name evidence="1" type="ORF">FHX64_002290</name>
</gene>
<sequence length="51" mass="6172">MYSSFFTLKIDRTGHNNHLFEYELFYRSCQQDNCFSYVIKISQVEKLADIQ</sequence>
<evidence type="ECO:0000313" key="2">
    <source>
        <dbReference type="Proteomes" id="UP000544222"/>
    </source>
</evidence>
<evidence type="ECO:0000313" key="1">
    <source>
        <dbReference type="EMBL" id="MBB3188092.1"/>
    </source>
</evidence>
<dbReference type="Proteomes" id="UP000544222">
    <property type="component" value="Unassembled WGS sequence"/>
</dbReference>
<dbReference type="AlphaFoldDB" id="A0A7W5DS70"/>
<dbReference type="EMBL" id="JACHYB010000002">
    <property type="protein sequence ID" value="MBB3188092.1"/>
    <property type="molecule type" value="Genomic_DNA"/>
</dbReference>
<organism evidence="1 2">
    <name type="scientific">Microbacter margulisiae</name>
    <dbReference type="NCBI Taxonomy" id="1350067"/>
    <lineage>
        <taxon>Bacteria</taxon>
        <taxon>Pseudomonadati</taxon>
        <taxon>Bacteroidota</taxon>
        <taxon>Bacteroidia</taxon>
        <taxon>Bacteroidales</taxon>
        <taxon>Porphyromonadaceae</taxon>
        <taxon>Microbacter</taxon>
    </lineage>
</organism>
<accession>A0A7W5DS70</accession>
<comment type="caution">
    <text evidence="1">The sequence shown here is derived from an EMBL/GenBank/DDBJ whole genome shotgun (WGS) entry which is preliminary data.</text>
</comment>
<name>A0A7W5DS70_9PORP</name>